<dbReference type="SUPFAM" id="SSF56176">
    <property type="entry name" value="FAD-binding/transporter-associated domain-like"/>
    <property type="match status" value="1"/>
</dbReference>
<keyword evidence="4 5" id="KW-0560">Oxidoreductase</keyword>
<sequence length="567" mass="63144">MQTAPIIDAFKRVLGEGNLAVGKRQTEHYRKGWRSGEGEALAVLFPQTLMQYWEVLKVCVEYNCIIIMQAAKTGLTEGSTPSGNDYDRPVVVINTLAMDDIVLINDGKQVLSFPGATLFKLEKMLKPLGRAPHSVIGSSCLGASIVGGVANNSGGALVKRGPAYTELSLFAQIDKNGELKLVNHLGVELGDTPEEIIGNLASGNFSTSPSPTDKKASASDYERIVRDVSASTPSRFNADPTRLYEASGCAGKVAVFAVRLDTFEVPKKEQTFYIGTNDAAVLTRIRKDILSTFKHIPEVGEYLHREMFDIADVYGKDTILSIERLGTDSLPKMFALKGRVDAVFNKLPFMPRYLSDRVMQFGSKLFSDQIPSSLRAYRDKYEHHLILKMSDGGIEEAKTVLAKLFKEEKLDGDYITCNEEEASKAFLLRFAAAGAAVRYQMMHHDQVGEILALDIALRRNDEFWVEELPEHIAKHIEKPLYYGHFFCHVFHQDYILKKGSNPKKVKADMLALLDSRGAKYPAEHNVGHLYVAESTLQKFYRELDPTNTFNPGIGKMEKHKRNCSCCV</sequence>
<dbReference type="Pfam" id="PF01565">
    <property type="entry name" value="FAD_binding_4"/>
    <property type="match status" value="1"/>
</dbReference>
<evidence type="ECO:0000256" key="5">
    <source>
        <dbReference type="HAMAP-Rule" id="MF_02092"/>
    </source>
</evidence>
<feature type="binding site" evidence="5">
    <location>
        <begin position="70"/>
        <end position="74"/>
    </location>
    <ligand>
        <name>FAD</name>
        <dbReference type="ChEBI" id="CHEBI:57692"/>
    </ligand>
</feature>
<dbReference type="EMBL" id="PVNO01000026">
    <property type="protein sequence ID" value="PRO68603.1"/>
    <property type="molecule type" value="Genomic_DNA"/>
</dbReference>
<evidence type="ECO:0000256" key="2">
    <source>
        <dbReference type="ARBA" id="ARBA00022630"/>
    </source>
</evidence>
<dbReference type="InterPro" id="IPR016166">
    <property type="entry name" value="FAD-bd_PCMH"/>
</dbReference>
<comment type="subcellular location">
    <subcellularLocation>
        <location evidence="5">Cell inner membrane</location>
        <topology evidence="5">Peripheral membrane protein</topology>
        <orientation evidence="5">Cytoplasmic side</orientation>
    </subcellularLocation>
</comment>
<feature type="domain" description="FAD-binding PCMH-type" evidence="7">
    <location>
        <begin position="36"/>
        <end position="210"/>
    </location>
</feature>
<feature type="binding site" evidence="5">
    <location>
        <position position="255"/>
    </location>
    <ligand>
        <name>FAD</name>
        <dbReference type="ChEBI" id="CHEBI:57692"/>
    </ligand>
</feature>
<dbReference type="InterPro" id="IPR016167">
    <property type="entry name" value="FAD-bd_PCMH_sub1"/>
</dbReference>
<dbReference type="EC" id="1.1.5.12" evidence="5"/>
<protein>
    <recommendedName>
        <fullName evidence="5">Quinone-dependent D-lactate dehydrogenase</fullName>
        <ecNumber evidence="5">1.1.5.12</ecNumber>
    </recommendedName>
    <alternativeName>
        <fullName evidence="5">D-lactate dehydrogenase</fullName>
        <shortName evidence="5">D-LDH</shortName>
    </alternativeName>
</protein>
<dbReference type="InterPro" id="IPR036318">
    <property type="entry name" value="FAD-bd_PCMH-like_sf"/>
</dbReference>
<accession>A0ABX5CM11</accession>
<keyword evidence="3 5" id="KW-0274">FAD</keyword>
<dbReference type="InterPro" id="IPR016169">
    <property type="entry name" value="FAD-bd_PCMH_sub2"/>
</dbReference>
<dbReference type="InterPro" id="IPR016173">
    <property type="entry name" value="D-lactate_DH_C-sub2"/>
</dbReference>
<proteinExistence type="inferred from homology"/>
<dbReference type="Gene3D" id="3.30.1370.20">
    <property type="entry name" value="D-lactate dehydrogenase, cap domain, subdomain 2"/>
    <property type="match status" value="1"/>
</dbReference>
<keyword evidence="5" id="KW-1003">Cell membrane</keyword>
<comment type="caution">
    <text evidence="8">The sequence shown here is derived from an EMBL/GenBank/DDBJ whole genome shotgun (WGS) entry which is preliminary data.</text>
</comment>
<comment type="cofactor">
    <cofactor evidence="1 5 6">
        <name>FAD</name>
        <dbReference type="ChEBI" id="CHEBI:57692"/>
    </cofactor>
</comment>
<keyword evidence="9" id="KW-1185">Reference proteome</keyword>
<reference evidence="9" key="1">
    <citation type="journal article" date="2020" name="Int. J. Syst. Evol. Microbiol.">
        <title>Alteromonas alba sp. nov., a marine bacterium isolated from the seawater of the West Pacific Ocean.</title>
        <authorList>
            <person name="Sun C."/>
            <person name="Wu Y.-H."/>
            <person name="Xamxidin M."/>
            <person name="Cheng H."/>
            <person name="Xu X.-W."/>
        </authorList>
    </citation>
    <scope>NUCLEOTIDE SEQUENCE [LARGE SCALE GENOMIC DNA]</scope>
    <source>
        <strain evidence="9">9a2</strain>
    </source>
</reference>
<dbReference type="InterPro" id="IPR016172">
    <property type="entry name" value="D-lactate_DH_C-sub1"/>
</dbReference>
<dbReference type="Gene3D" id="3.30.465.10">
    <property type="match status" value="1"/>
</dbReference>
<feature type="binding site" evidence="5">
    <location>
        <position position="144"/>
    </location>
    <ligand>
        <name>FAD</name>
        <dbReference type="ChEBI" id="CHEBI:57692"/>
    </ligand>
</feature>
<dbReference type="InterPro" id="IPR051264">
    <property type="entry name" value="FAD-oxidored/transferase_4"/>
</dbReference>
<feature type="binding site" evidence="5">
    <location>
        <position position="154"/>
    </location>
    <ligand>
        <name>FAD</name>
        <dbReference type="ChEBI" id="CHEBI:57692"/>
    </ligand>
</feature>
<dbReference type="Gene3D" id="3.30.43.10">
    <property type="entry name" value="Uridine Diphospho-n-acetylenolpyruvylglucosamine Reductase, domain 2"/>
    <property type="match status" value="1"/>
</dbReference>
<keyword evidence="2 5" id="KW-0285">Flavoprotein</keyword>
<dbReference type="InterPro" id="IPR012256">
    <property type="entry name" value="D_lactate_DH"/>
</dbReference>
<evidence type="ECO:0000256" key="1">
    <source>
        <dbReference type="ARBA" id="ARBA00001974"/>
    </source>
</evidence>
<dbReference type="NCBIfam" id="NF008387">
    <property type="entry name" value="PRK11183.1"/>
    <property type="match status" value="1"/>
</dbReference>
<gene>
    <name evidence="5" type="primary">dld</name>
    <name evidence="8" type="ORF">C6Y39_13330</name>
</gene>
<dbReference type="Pfam" id="PF09330">
    <property type="entry name" value="Lact-deh-memb"/>
    <property type="match status" value="1"/>
</dbReference>
<evidence type="ECO:0000313" key="8">
    <source>
        <dbReference type="EMBL" id="PRO68603.1"/>
    </source>
</evidence>
<comment type="similarity">
    <text evidence="5">Belongs to the quinone-dependent D-lactate dehydrogenase family.</text>
</comment>
<dbReference type="HAMAP" id="MF_02092">
    <property type="entry name" value="DLDH_Dld"/>
    <property type="match status" value="1"/>
</dbReference>
<evidence type="ECO:0000256" key="3">
    <source>
        <dbReference type="ARBA" id="ARBA00022827"/>
    </source>
</evidence>
<dbReference type="InterPro" id="IPR015409">
    <property type="entry name" value="Lactate_DH_C"/>
</dbReference>
<organism evidence="8 9">
    <name type="scientific">Alteromonas gracilis</name>
    <dbReference type="NCBI Taxonomy" id="1479524"/>
    <lineage>
        <taxon>Bacteria</taxon>
        <taxon>Pseudomonadati</taxon>
        <taxon>Pseudomonadota</taxon>
        <taxon>Gammaproteobacteria</taxon>
        <taxon>Alteromonadales</taxon>
        <taxon>Alteromonadaceae</taxon>
        <taxon>Alteromonas/Salinimonas group</taxon>
        <taxon>Alteromonas</taxon>
    </lineage>
</organism>
<dbReference type="Gene3D" id="3.30.70.610">
    <property type="entry name" value="D-lactate dehydrogenase, cap domain, subdomain 1"/>
    <property type="match status" value="2"/>
</dbReference>
<name>A0ABX5CM11_9ALTE</name>
<dbReference type="RefSeq" id="WP_105931738.1">
    <property type="nucleotide sequence ID" value="NZ_PVNO01000026.1"/>
</dbReference>
<dbReference type="SUPFAM" id="SSF55103">
    <property type="entry name" value="FAD-linked oxidases, C-terminal domain"/>
    <property type="match status" value="1"/>
</dbReference>
<keyword evidence="5" id="KW-0472">Membrane</keyword>
<comment type="function">
    <text evidence="5 6">Catalyzes the oxidation of D-lactate to pyruvate.</text>
</comment>
<dbReference type="PROSITE" id="PS51387">
    <property type="entry name" value="FAD_PCMH"/>
    <property type="match status" value="1"/>
</dbReference>
<evidence type="ECO:0000256" key="4">
    <source>
        <dbReference type="ARBA" id="ARBA00023002"/>
    </source>
</evidence>
<evidence type="ECO:0000259" key="7">
    <source>
        <dbReference type="PROSITE" id="PS51387"/>
    </source>
</evidence>
<evidence type="ECO:0000313" key="9">
    <source>
        <dbReference type="Proteomes" id="UP000239539"/>
    </source>
</evidence>
<dbReference type="InterPro" id="IPR006094">
    <property type="entry name" value="Oxid_FAD_bind_N"/>
</dbReference>
<keyword evidence="5 6" id="KW-0874">Quinone</keyword>
<dbReference type="PIRSF" id="PIRSF000101">
    <property type="entry name" value="D-lactate_dh"/>
    <property type="match status" value="1"/>
</dbReference>
<dbReference type="InterPro" id="IPR016164">
    <property type="entry name" value="FAD-linked_Oxase-like_C"/>
</dbReference>
<feature type="binding site" evidence="5">
    <location>
        <begin position="78"/>
        <end position="79"/>
    </location>
    <ligand>
        <name>FAD</name>
        <dbReference type="ChEBI" id="CHEBI:57692"/>
    </ligand>
</feature>
<feature type="binding site" evidence="5">
    <location>
        <position position="137"/>
    </location>
    <ligand>
        <name>FAD</name>
        <dbReference type="ChEBI" id="CHEBI:57692"/>
    </ligand>
</feature>
<comment type="catalytic activity">
    <reaction evidence="5 6">
        <text>(R)-lactate + a quinone = a quinol + pyruvate</text>
        <dbReference type="Rhea" id="RHEA:51468"/>
        <dbReference type="ChEBI" id="CHEBI:15361"/>
        <dbReference type="ChEBI" id="CHEBI:16004"/>
        <dbReference type="ChEBI" id="CHEBI:24646"/>
        <dbReference type="ChEBI" id="CHEBI:132124"/>
        <dbReference type="EC" id="1.1.5.12"/>
    </reaction>
</comment>
<evidence type="ECO:0000256" key="6">
    <source>
        <dbReference type="PIRNR" id="PIRNR000101"/>
    </source>
</evidence>
<dbReference type="PANTHER" id="PTHR43716:SF1">
    <property type="entry name" value="D-2-HYDROXYGLUTARATE DEHYDROGENASE, MITOCHONDRIAL"/>
    <property type="match status" value="1"/>
</dbReference>
<dbReference type="PANTHER" id="PTHR43716">
    <property type="entry name" value="D-2-HYDROXYGLUTARATE DEHYDROGENASE, MITOCHONDRIAL"/>
    <property type="match status" value="1"/>
</dbReference>
<keyword evidence="5" id="KW-0997">Cell inner membrane</keyword>
<dbReference type="Proteomes" id="UP000239539">
    <property type="component" value="Unassembled WGS sequence"/>
</dbReference>